<dbReference type="InterPro" id="IPR046342">
    <property type="entry name" value="CBS_dom_sf"/>
</dbReference>
<protein>
    <submittedName>
        <fullName evidence="4">CBS domain-containing protein</fullName>
    </submittedName>
</protein>
<dbReference type="RefSeq" id="WP_093248553.1">
    <property type="nucleotide sequence ID" value="NZ_FNQM01000002.1"/>
</dbReference>
<name>A0A1H3WZM3_9RHOB</name>
<dbReference type="CDD" id="cd04623">
    <property type="entry name" value="CBS_pair_bac_euk"/>
    <property type="match status" value="1"/>
</dbReference>
<dbReference type="Pfam" id="PF00571">
    <property type="entry name" value="CBS"/>
    <property type="match status" value="2"/>
</dbReference>
<dbReference type="Gene3D" id="3.10.580.10">
    <property type="entry name" value="CBS-domain"/>
    <property type="match status" value="1"/>
</dbReference>
<organism evidence="4 5">
    <name type="scientific">Rubrimonas cliftonensis</name>
    <dbReference type="NCBI Taxonomy" id="89524"/>
    <lineage>
        <taxon>Bacteria</taxon>
        <taxon>Pseudomonadati</taxon>
        <taxon>Pseudomonadota</taxon>
        <taxon>Alphaproteobacteria</taxon>
        <taxon>Rhodobacterales</taxon>
        <taxon>Paracoccaceae</taxon>
        <taxon>Rubrimonas</taxon>
    </lineage>
</organism>
<dbReference type="SUPFAM" id="SSF54631">
    <property type="entry name" value="CBS-domain pair"/>
    <property type="match status" value="1"/>
</dbReference>
<dbReference type="PANTHER" id="PTHR43080:SF2">
    <property type="entry name" value="CBS DOMAIN-CONTAINING PROTEIN"/>
    <property type="match status" value="1"/>
</dbReference>
<dbReference type="PANTHER" id="PTHR43080">
    <property type="entry name" value="CBS DOMAIN-CONTAINING PROTEIN CBSX3, MITOCHONDRIAL"/>
    <property type="match status" value="1"/>
</dbReference>
<dbReference type="AlphaFoldDB" id="A0A1H3WZM3"/>
<dbReference type="OrthoDB" id="9807125at2"/>
<dbReference type="STRING" id="89524.SAMN05444370_102209"/>
<evidence type="ECO:0000256" key="1">
    <source>
        <dbReference type="ARBA" id="ARBA00023122"/>
    </source>
</evidence>
<dbReference type="PROSITE" id="PS51371">
    <property type="entry name" value="CBS"/>
    <property type="match status" value="2"/>
</dbReference>
<sequence length="144" mass="15754">MTVTAILQQKGSRDVSTIRPDALLAECVRELAARKIGALVVSGDGRRVEGIISERDVVRVLAEHGAACLQRPVSSVMTTGVEFAADGDRALDVLQRMTRGRFRHMPVVRDGQLSAVISIGDVVKYRMSEIEMERSALEDMVKGF</sequence>
<dbReference type="EMBL" id="FNQM01000002">
    <property type="protein sequence ID" value="SDZ92636.1"/>
    <property type="molecule type" value="Genomic_DNA"/>
</dbReference>
<accession>A0A1H3WZM3</accession>
<dbReference type="InterPro" id="IPR044725">
    <property type="entry name" value="CBSX3_CBS_dom"/>
</dbReference>
<keyword evidence="1 2" id="KW-0129">CBS domain</keyword>
<dbReference type="InterPro" id="IPR000644">
    <property type="entry name" value="CBS_dom"/>
</dbReference>
<evidence type="ECO:0000313" key="5">
    <source>
        <dbReference type="Proteomes" id="UP000198703"/>
    </source>
</evidence>
<evidence type="ECO:0000259" key="3">
    <source>
        <dbReference type="PROSITE" id="PS51371"/>
    </source>
</evidence>
<dbReference type="SMART" id="SM00116">
    <property type="entry name" value="CBS"/>
    <property type="match status" value="2"/>
</dbReference>
<dbReference type="InterPro" id="IPR051257">
    <property type="entry name" value="Diverse_CBS-Domain"/>
</dbReference>
<gene>
    <name evidence="4" type="ORF">SAMN05444370_102209</name>
</gene>
<keyword evidence="5" id="KW-1185">Reference proteome</keyword>
<dbReference type="Proteomes" id="UP000198703">
    <property type="component" value="Unassembled WGS sequence"/>
</dbReference>
<reference evidence="4 5" key="1">
    <citation type="submission" date="2016-10" db="EMBL/GenBank/DDBJ databases">
        <authorList>
            <person name="de Groot N.N."/>
        </authorList>
    </citation>
    <scope>NUCLEOTIDE SEQUENCE [LARGE SCALE GENOMIC DNA]</scope>
    <source>
        <strain evidence="4 5">DSM 15345</strain>
    </source>
</reference>
<evidence type="ECO:0000313" key="4">
    <source>
        <dbReference type="EMBL" id="SDZ92636.1"/>
    </source>
</evidence>
<feature type="domain" description="CBS" evidence="3">
    <location>
        <begin position="77"/>
        <end position="132"/>
    </location>
</feature>
<proteinExistence type="predicted"/>
<feature type="domain" description="CBS" evidence="3">
    <location>
        <begin position="11"/>
        <end position="68"/>
    </location>
</feature>
<evidence type="ECO:0000256" key="2">
    <source>
        <dbReference type="PROSITE-ProRule" id="PRU00703"/>
    </source>
</evidence>